<sequence>MKKIMVSFVILCMTTFALSAQEISKNAIGIRLGDNSGLGAEISYQHKLKEANRLEINLGTRSDSNLSSFKLTGLYQWVWDLDNNFNWYAGVGGGIGSWKNKVLNNSEAVLFGAGNIGIEYSFDIPLLLSFDYRPEFGFSDIYDGFNSDFALSVRYQF</sequence>
<dbReference type="Proteomes" id="UP001257277">
    <property type="component" value="Unassembled WGS sequence"/>
</dbReference>
<evidence type="ECO:0000313" key="2">
    <source>
        <dbReference type="EMBL" id="MDT7833492.1"/>
    </source>
</evidence>
<keyword evidence="1" id="KW-0732">Signal</keyword>
<dbReference type="RefSeq" id="WP_349242745.1">
    <property type="nucleotide sequence ID" value="NZ_JAVTTO010000006.1"/>
</dbReference>
<evidence type="ECO:0008006" key="4">
    <source>
        <dbReference type="Google" id="ProtNLM"/>
    </source>
</evidence>
<dbReference type="SUPFAM" id="SSF56925">
    <property type="entry name" value="OMPA-like"/>
    <property type="match status" value="1"/>
</dbReference>
<organism evidence="2 3">
    <name type="scientific">Asprobacillus argus</name>
    <dbReference type="NCBI Taxonomy" id="3076534"/>
    <lineage>
        <taxon>Bacteria</taxon>
        <taxon>Pseudomonadati</taxon>
        <taxon>Bacteroidota</taxon>
        <taxon>Flavobacteriia</taxon>
        <taxon>Flavobacteriales</taxon>
        <taxon>Flavobacteriaceae</taxon>
        <taxon>Asprobacillus</taxon>
    </lineage>
</organism>
<protein>
    <recommendedName>
        <fullName evidence="4">Outer membrane protein beta-barrel domain-containing protein</fullName>
    </recommendedName>
</protein>
<feature type="chain" id="PRO_5045608682" description="Outer membrane protein beta-barrel domain-containing protein" evidence="1">
    <location>
        <begin position="20"/>
        <end position="157"/>
    </location>
</feature>
<dbReference type="InterPro" id="IPR011250">
    <property type="entry name" value="OMP/PagP_B-barrel"/>
</dbReference>
<evidence type="ECO:0000256" key="1">
    <source>
        <dbReference type="SAM" id="SignalP"/>
    </source>
</evidence>
<dbReference type="Gene3D" id="2.40.160.20">
    <property type="match status" value="1"/>
</dbReference>
<keyword evidence="3" id="KW-1185">Reference proteome</keyword>
<accession>A0ABU3LIS2</accession>
<proteinExistence type="predicted"/>
<gene>
    <name evidence="2" type="ORF">RQM59_13985</name>
</gene>
<evidence type="ECO:0000313" key="3">
    <source>
        <dbReference type="Proteomes" id="UP001257277"/>
    </source>
</evidence>
<comment type="caution">
    <text evidence="2">The sequence shown here is derived from an EMBL/GenBank/DDBJ whole genome shotgun (WGS) entry which is preliminary data.</text>
</comment>
<reference evidence="2 3" key="1">
    <citation type="submission" date="2023-09" db="EMBL/GenBank/DDBJ databases">
        <title>Novel taxa isolated from Blanes Bay.</title>
        <authorList>
            <person name="Rey-Velasco X."/>
            <person name="Lucena T."/>
        </authorList>
    </citation>
    <scope>NUCLEOTIDE SEQUENCE [LARGE SCALE GENOMIC DNA]</scope>
    <source>
        <strain evidence="2 3">S356</strain>
    </source>
</reference>
<dbReference type="EMBL" id="JAVTTO010000006">
    <property type="protein sequence ID" value="MDT7833492.1"/>
    <property type="molecule type" value="Genomic_DNA"/>
</dbReference>
<name>A0ABU3LIS2_9FLAO</name>
<feature type="signal peptide" evidence="1">
    <location>
        <begin position="1"/>
        <end position="19"/>
    </location>
</feature>